<dbReference type="GeneID" id="70245504"/>
<dbReference type="AlphaFoldDB" id="A0AAD4L0B1"/>
<evidence type="ECO:0000313" key="2">
    <source>
        <dbReference type="Proteomes" id="UP001201262"/>
    </source>
</evidence>
<sequence length="99" mass="10965">MMPVTALITGASLFLRATESAAMEICTTIVTVIPIVVLANMTILASRLHNPAVPPRFRLLQATIRTWFHLLQPRLPLDLPALPQILLSQRRPLPLPLVL</sequence>
<name>A0AAD4L0B1_9EURO</name>
<accession>A0AAD4L0B1</accession>
<organism evidence="1 2">
    <name type="scientific">Talaromyces proteolyticus</name>
    <dbReference type="NCBI Taxonomy" id="1131652"/>
    <lineage>
        <taxon>Eukaryota</taxon>
        <taxon>Fungi</taxon>
        <taxon>Dikarya</taxon>
        <taxon>Ascomycota</taxon>
        <taxon>Pezizomycotina</taxon>
        <taxon>Eurotiomycetes</taxon>
        <taxon>Eurotiomycetidae</taxon>
        <taxon>Eurotiales</taxon>
        <taxon>Trichocomaceae</taxon>
        <taxon>Talaromyces</taxon>
        <taxon>Talaromyces sect. Bacilispori</taxon>
    </lineage>
</organism>
<gene>
    <name evidence="1" type="ORF">BGW36DRAFT_370185</name>
</gene>
<dbReference type="RefSeq" id="XP_046076907.1">
    <property type="nucleotide sequence ID" value="XM_046215217.1"/>
</dbReference>
<evidence type="ECO:0000313" key="1">
    <source>
        <dbReference type="EMBL" id="KAH8703889.1"/>
    </source>
</evidence>
<dbReference type="EMBL" id="JAJTJA010000002">
    <property type="protein sequence ID" value="KAH8703889.1"/>
    <property type="molecule type" value="Genomic_DNA"/>
</dbReference>
<proteinExistence type="predicted"/>
<dbReference type="Proteomes" id="UP001201262">
    <property type="component" value="Unassembled WGS sequence"/>
</dbReference>
<protein>
    <submittedName>
        <fullName evidence="1">Uncharacterized protein</fullName>
    </submittedName>
</protein>
<reference evidence="1" key="1">
    <citation type="submission" date="2021-12" db="EMBL/GenBank/DDBJ databases">
        <title>Convergent genome expansion in fungi linked to evolution of root-endophyte symbiosis.</title>
        <authorList>
            <consortium name="DOE Joint Genome Institute"/>
            <person name="Ke Y.-H."/>
            <person name="Bonito G."/>
            <person name="Liao H.-L."/>
            <person name="Looney B."/>
            <person name="Rojas-Flechas A."/>
            <person name="Nash J."/>
            <person name="Hameed K."/>
            <person name="Schadt C."/>
            <person name="Martin F."/>
            <person name="Crous P.W."/>
            <person name="Miettinen O."/>
            <person name="Magnuson J.K."/>
            <person name="Labbe J."/>
            <person name="Jacobson D."/>
            <person name="Doktycz M.J."/>
            <person name="Veneault-Fourrey C."/>
            <person name="Kuo A."/>
            <person name="Mondo S."/>
            <person name="Calhoun S."/>
            <person name="Riley R."/>
            <person name="Ohm R."/>
            <person name="LaButti K."/>
            <person name="Andreopoulos B."/>
            <person name="Pangilinan J."/>
            <person name="Nolan M."/>
            <person name="Tritt A."/>
            <person name="Clum A."/>
            <person name="Lipzen A."/>
            <person name="Daum C."/>
            <person name="Barry K."/>
            <person name="Grigoriev I.V."/>
            <person name="Vilgalys R."/>
        </authorList>
    </citation>
    <scope>NUCLEOTIDE SEQUENCE</scope>
    <source>
        <strain evidence="1">PMI_201</strain>
    </source>
</reference>
<comment type="caution">
    <text evidence="1">The sequence shown here is derived from an EMBL/GenBank/DDBJ whole genome shotgun (WGS) entry which is preliminary data.</text>
</comment>
<keyword evidence="2" id="KW-1185">Reference proteome</keyword>